<dbReference type="Gene3D" id="2.30.29.30">
    <property type="entry name" value="Pleckstrin-homology domain (PH domain)/Phosphotyrosine-binding domain (PTB)"/>
    <property type="match status" value="1"/>
</dbReference>
<proteinExistence type="predicted"/>
<dbReference type="SMART" id="SM00456">
    <property type="entry name" value="WW"/>
    <property type="match status" value="1"/>
</dbReference>
<feature type="compositionally biased region" description="Polar residues" evidence="2">
    <location>
        <begin position="333"/>
        <end position="342"/>
    </location>
</feature>
<dbReference type="SUPFAM" id="SSF50729">
    <property type="entry name" value="PH domain-like"/>
    <property type="match status" value="1"/>
</dbReference>
<comment type="caution">
    <text evidence="5">The sequence shown here is derived from an EMBL/GenBank/DDBJ whole genome shotgun (WGS) entry which is preliminary data.</text>
</comment>
<dbReference type="PANTHER" id="PTHR14058">
    <property type="entry name" value="AMYLOID BETA A4 PRECURSOR PROTEIN-BINDING FAMILY B"/>
    <property type="match status" value="1"/>
</dbReference>
<dbReference type="Pfam" id="PF00640">
    <property type="entry name" value="PID"/>
    <property type="match status" value="1"/>
</dbReference>
<dbReference type="InterPro" id="IPR011993">
    <property type="entry name" value="PH-like_dom_sf"/>
</dbReference>
<evidence type="ECO:0000256" key="1">
    <source>
        <dbReference type="ARBA" id="ARBA00022737"/>
    </source>
</evidence>
<dbReference type="PROSITE" id="PS01179">
    <property type="entry name" value="PID"/>
    <property type="match status" value="1"/>
</dbReference>
<evidence type="ECO:0000256" key="2">
    <source>
        <dbReference type="SAM" id="MobiDB-lite"/>
    </source>
</evidence>
<accession>A0A4U5MEY9</accession>
<feature type="domain" description="WW" evidence="4">
    <location>
        <begin position="286"/>
        <end position="319"/>
    </location>
</feature>
<keyword evidence="6" id="KW-1185">Reference proteome</keyword>
<feature type="compositionally biased region" description="Acidic residues" evidence="2">
    <location>
        <begin position="385"/>
        <end position="396"/>
    </location>
</feature>
<dbReference type="CDD" id="cd00201">
    <property type="entry name" value="WW"/>
    <property type="match status" value="1"/>
</dbReference>
<dbReference type="EMBL" id="AZBU02000008">
    <property type="protein sequence ID" value="TKR67682.1"/>
    <property type="molecule type" value="Genomic_DNA"/>
</dbReference>
<dbReference type="PANTHER" id="PTHR14058:SF8">
    <property type="entry name" value="PROTEIN FE65 HOMOLOG"/>
    <property type="match status" value="1"/>
</dbReference>
<feature type="region of interest" description="Disordered" evidence="2">
    <location>
        <begin position="313"/>
        <end position="342"/>
    </location>
</feature>
<dbReference type="Gene3D" id="2.20.70.10">
    <property type="match status" value="1"/>
</dbReference>
<name>A0A4U5MEY9_STECR</name>
<feature type="compositionally biased region" description="Polar residues" evidence="2">
    <location>
        <begin position="150"/>
        <end position="159"/>
    </location>
</feature>
<evidence type="ECO:0008006" key="7">
    <source>
        <dbReference type="Google" id="ProtNLM"/>
    </source>
</evidence>
<keyword evidence="1" id="KW-0677">Repeat</keyword>
<protein>
    <recommendedName>
        <fullName evidence="7">WW domain-containing protein</fullName>
    </recommendedName>
</protein>
<dbReference type="GO" id="GO:0005634">
    <property type="term" value="C:nucleus"/>
    <property type="evidence" value="ECO:0007669"/>
    <property type="project" value="TreeGrafter"/>
</dbReference>
<reference evidence="5 6" key="2">
    <citation type="journal article" date="2019" name="G3 (Bethesda)">
        <title>Hybrid Assembly of the Genome of the Entomopathogenic Nematode Steinernema carpocapsae Identifies the X-Chromosome.</title>
        <authorList>
            <person name="Serra L."/>
            <person name="Macchietto M."/>
            <person name="Macias-Munoz A."/>
            <person name="McGill C.J."/>
            <person name="Rodriguez I.M."/>
            <person name="Rodriguez B."/>
            <person name="Murad R."/>
            <person name="Mortazavi A."/>
        </authorList>
    </citation>
    <scope>NUCLEOTIDE SEQUENCE [LARGE SCALE GENOMIC DNA]</scope>
    <source>
        <strain evidence="5 6">ALL</strain>
    </source>
</reference>
<feature type="compositionally biased region" description="Acidic residues" evidence="2">
    <location>
        <begin position="236"/>
        <end position="245"/>
    </location>
</feature>
<evidence type="ECO:0000313" key="5">
    <source>
        <dbReference type="EMBL" id="TKR67682.1"/>
    </source>
</evidence>
<dbReference type="InterPro" id="IPR001202">
    <property type="entry name" value="WW_dom"/>
</dbReference>
<sequence length="508" mass="59310">MSSSAMQQRRGPSGVQGNPRTDFGDPVLRRRDEASIEIQSESRDRLHHVLQEREEEEYYYVQSRPHSEGSDTATMHFTHDDRLDRVQDDEERYRDERSEDRRHQRNDLDSQRSRRHELSYDGTRHQQQQDHRFEEDQREHREYQRKYQRKTPTGGSTRSYQRERGDEMPVDYSPQDFRQSFAAIDAASRENVRVRQHGDTTIMTEHRDPYSFYWQLDQVRKAEEDPPRRPPPVDYVIDEEEDELEHYEPPQPRQDSVVLSPDSHDSGVNFENQYSRPHKIEEPPMKQLPVGWERHEDPSGFSYYWHVDSGTIQREPPKALQPPVSPPPVLQSRTPSPTPATFANRYTQADAEPPKQIVQMPSPQPIITEHAFKQTTTKRRIENRDESEENDGGFDDDDRKPVRFAVRSLGWTEISEEDLTAERSSRAVNRAIIDLAGGLTMDNVSKWGDGRELIMELDDQDLTLIDPDTMNVVHSEKIHQIRVWGVGRDNGSPFRSKGAEVRSNLVVP</sequence>
<dbReference type="AlphaFoldDB" id="A0A4U5MEY9"/>
<dbReference type="GO" id="GO:0005737">
    <property type="term" value="C:cytoplasm"/>
    <property type="evidence" value="ECO:0007669"/>
    <property type="project" value="TreeGrafter"/>
</dbReference>
<evidence type="ECO:0000259" key="3">
    <source>
        <dbReference type="PROSITE" id="PS01179"/>
    </source>
</evidence>
<dbReference type="SUPFAM" id="SSF51045">
    <property type="entry name" value="WW domain"/>
    <property type="match status" value="1"/>
</dbReference>
<dbReference type="GO" id="GO:0001540">
    <property type="term" value="F:amyloid-beta binding"/>
    <property type="evidence" value="ECO:0007669"/>
    <property type="project" value="InterPro"/>
</dbReference>
<dbReference type="InterPro" id="IPR039576">
    <property type="entry name" value="APBB1/2/3"/>
</dbReference>
<evidence type="ECO:0000313" key="6">
    <source>
        <dbReference type="Proteomes" id="UP000298663"/>
    </source>
</evidence>
<dbReference type="OrthoDB" id="5969782at2759"/>
<feature type="region of interest" description="Disordered" evidence="2">
    <location>
        <begin position="221"/>
        <end position="293"/>
    </location>
</feature>
<feature type="region of interest" description="Disordered" evidence="2">
    <location>
        <begin position="1"/>
        <end position="173"/>
    </location>
</feature>
<feature type="compositionally biased region" description="Basic and acidic residues" evidence="2">
    <location>
        <begin position="77"/>
        <end position="145"/>
    </location>
</feature>
<dbReference type="PROSITE" id="PS50020">
    <property type="entry name" value="WW_DOMAIN_2"/>
    <property type="match status" value="1"/>
</dbReference>
<dbReference type="InterPro" id="IPR006020">
    <property type="entry name" value="PTB/PI_dom"/>
</dbReference>
<reference evidence="5 6" key="1">
    <citation type="journal article" date="2015" name="Genome Biol.">
        <title>Comparative genomics of Steinernema reveals deeply conserved gene regulatory networks.</title>
        <authorList>
            <person name="Dillman A.R."/>
            <person name="Macchietto M."/>
            <person name="Porter C.F."/>
            <person name="Rogers A."/>
            <person name="Williams B."/>
            <person name="Antoshechkin I."/>
            <person name="Lee M.M."/>
            <person name="Goodwin Z."/>
            <person name="Lu X."/>
            <person name="Lewis E.E."/>
            <person name="Goodrich-Blair H."/>
            <person name="Stock S.P."/>
            <person name="Adams B.J."/>
            <person name="Sternberg P.W."/>
            <person name="Mortazavi A."/>
        </authorList>
    </citation>
    <scope>NUCLEOTIDE SEQUENCE [LARGE SCALE GENOMIC DNA]</scope>
    <source>
        <strain evidence="5 6">ALL</strain>
    </source>
</reference>
<dbReference type="GO" id="GO:0006355">
    <property type="term" value="P:regulation of DNA-templated transcription"/>
    <property type="evidence" value="ECO:0007669"/>
    <property type="project" value="TreeGrafter"/>
</dbReference>
<feature type="domain" description="PID" evidence="3">
    <location>
        <begin position="402"/>
        <end position="489"/>
    </location>
</feature>
<feature type="compositionally biased region" description="Pro residues" evidence="2">
    <location>
        <begin position="319"/>
        <end position="329"/>
    </location>
</feature>
<gene>
    <name evidence="5" type="ORF">L596_023796</name>
</gene>
<feature type="region of interest" description="Disordered" evidence="2">
    <location>
        <begin position="373"/>
        <end position="399"/>
    </location>
</feature>
<dbReference type="Proteomes" id="UP000298663">
    <property type="component" value="Unassembled WGS sequence"/>
</dbReference>
<feature type="compositionally biased region" description="Basic and acidic residues" evidence="2">
    <location>
        <begin position="27"/>
        <end position="52"/>
    </location>
</feature>
<dbReference type="InterPro" id="IPR036020">
    <property type="entry name" value="WW_dom_sf"/>
</dbReference>
<evidence type="ECO:0000259" key="4">
    <source>
        <dbReference type="PROSITE" id="PS50020"/>
    </source>
</evidence>
<organism evidence="5 6">
    <name type="scientific">Steinernema carpocapsae</name>
    <name type="common">Entomopathogenic nematode</name>
    <dbReference type="NCBI Taxonomy" id="34508"/>
    <lineage>
        <taxon>Eukaryota</taxon>
        <taxon>Metazoa</taxon>
        <taxon>Ecdysozoa</taxon>
        <taxon>Nematoda</taxon>
        <taxon>Chromadorea</taxon>
        <taxon>Rhabditida</taxon>
        <taxon>Tylenchina</taxon>
        <taxon>Panagrolaimomorpha</taxon>
        <taxon>Strongyloidoidea</taxon>
        <taxon>Steinernematidae</taxon>
        <taxon>Steinernema</taxon>
    </lineage>
</organism>